<feature type="domain" description="Glycosyltransferase subfamily 4-like N-terminal" evidence="3">
    <location>
        <begin position="21"/>
        <end position="177"/>
    </location>
</feature>
<dbReference type="RefSeq" id="WP_222594531.1">
    <property type="nucleotide sequence ID" value="NZ_BJUB01000006.1"/>
</dbReference>
<organism evidence="4 5">
    <name type="scientific">Cellulomonas xylanilytica</name>
    <dbReference type="NCBI Taxonomy" id="233583"/>
    <lineage>
        <taxon>Bacteria</taxon>
        <taxon>Bacillati</taxon>
        <taxon>Actinomycetota</taxon>
        <taxon>Actinomycetes</taxon>
        <taxon>Micrococcales</taxon>
        <taxon>Cellulomonadaceae</taxon>
        <taxon>Cellulomonas</taxon>
    </lineage>
</organism>
<dbReference type="Pfam" id="PF13692">
    <property type="entry name" value="Glyco_trans_1_4"/>
    <property type="match status" value="1"/>
</dbReference>
<dbReference type="InterPro" id="IPR028098">
    <property type="entry name" value="Glyco_trans_4-like_N"/>
</dbReference>
<dbReference type="CDD" id="cd03809">
    <property type="entry name" value="GT4_MtfB-like"/>
    <property type="match status" value="1"/>
</dbReference>
<dbReference type="PANTHER" id="PTHR46401:SF2">
    <property type="entry name" value="GLYCOSYLTRANSFERASE WBBK-RELATED"/>
    <property type="match status" value="1"/>
</dbReference>
<keyword evidence="2 4" id="KW-0808">Transferase</keyword>
<keyword evidence="5" id="KW-1185">Reference proteome</keyword>
<protein>
    <submittedName>
        <fullName evidence="4">Glycosyl transferase</fullName>
    </submittedName>
</protein>
<dbReference type="SUPFAM" id="SSF53756">
    <property type="entry name" value="UDP-Glycosyltransferase/glycogen phosphorylase"/>
    <property type="match status" value="1"/>
</dbReference>
<accession>A0A510V6V0</accession>
<gene>
    <name evidence="4" type="ORF">CXY01_21710</name>
</gene>
<dbReference type="GO" id="GO:0009103">
    <property type="term" value="P:lipopolysaccharide biosynthetic process"/>
    <property type="evidence" value="ECO:0007669"/>
    <property type="project" value="TreeGrafter"/>
</dbReference>
<keyword evidence="1" id="KW-0328">Glycosyltransferase</keyword>
<sequence>MADPHGLRVALTVEQVWQRTPGGSGTYVVELSRALSEQPGVDAVGIAAWHREPPPSAWPVTIPVRRAPLPRRALYDAWQQLHLPRAEHLVRGTDVVHATTWAIPPTRRPLVVTVHDLAFLHDRSHFTARGNAFFRRALDRVRDDAAAVVVPSQVTADECVAERIDAARITVVPHGARVTRPSAAALADWRRRHGVVRDYVLWCGTVEPRKNLPTLLAAYQQAALADLDLVLVGPQGWGRLPATGAELDHGRVHVLGSLDRPDLDAAYAGARAFCFPSIREGFGLPVLEAMHHGVPVVTSAGTACAEVAGDAALLVDALDVDALAEALVEATGARHDELAARSTQRAAAFSWERSAETTVSVYREVSGTH</sequence>
<dbReference type="Gene3D" id="3.40.50.2000">
    <property type="entry name" value="Glycogen Phosphorylase B"/>
    <property type="match status" value="2"/>
</dbReference>
<name>A0A510V6V0_9CELL</name>
<dbReference type="PANTHER" id="PTHR46401">
    <property type="entry name" value="GLYCOSYLTRANSFERASE WBBK-RELATED"/>
    <property type="match status" value="1"/>
</dbReference>
<evidence type="ECO:0000256" key="1">
    <source>
        <dbReference type="ARBA" id="ARBA00022676"/>
    </source>
</evidence>
<evidence type="ECO:0000256" key="2">
    <source>
        <dbReference type="ARBA" id="ARBA00022679"/>
    </source>
</evidence>
<proteinExistence type="predicted"/>
<evidence type="ECO:0000313" key="4">
    <source>
        <dbReference type="EMBL" id="GEK21651.1"/>
    </source>
</evidence>
<reference evidence="4 5" key="1">
    <citation type="submission" date="2019-07" db="EMBL/GenBank/DDBJ databases">
        <title>Whole genome shotgun sequence of Cellulomonas xylanilytica NBRC 101102.</title>
        <authorList>
            <person name="Hosoyama A."/>
            <person name="Uohara A."/>
            <person name="Ohji S."/>
            <person name="Ichikawa N."/>
        </authorList>
    </citation>
    <scope>NUCLEOTIDE SEQUENCE [LARGE SCALE GENOMIC DNA]</scope>
    <source>
        <strain evidence="4 5">NBRC 101102</strain>
    </source>
</reference>
<dbReference type="GO" id="GO:0016757">
    <property type="term" value="F:glycosyltransferase activity"/>
    <property type="evidence" value="ECO:0007669"/>
    <property type="project" value="UniProtKB-KW"/>
</dbReference>
<evidence type="ECO:0000259" key="3">
    <source>
        <dbReference type="Pfam" id="PF13439"/>
    </source>
</evidence>
<comment type="caution">
    <text evidence="4">The sequence shown here is derived from an EMBL/GenBank/DDBJ whole genome shotgun (WGS) entry which is preliminary data.</text>
</comment>
<dbReference type="Proteomes" id="UP000321118">
    <property type="component" value="Unassembled WGS sequence"/>
</dbReference>
<dbReference type="Pfam" id="PF13439">
    <property type="entry name" value="Glyco_transf_4"/>
    <property type="match status" value="1"/>
</dbReference>
<dbReference type="AlphaFoldDB" id="A0A510V6V0"/>
<dbReference type="EMBL" id="BJUB01000006">
    <property type="protein sequence ID" value="GEK21651.1"/>
    <property type="molecule type" value="Genomic_DNA"/>
</dbReference>
<evidence type="ECO:0000313" key="5">
    <source>
        <dbReference type="Proteomes" id="UP000321118"/>
    </source>
</evidence>